<dbReference type="Proteomes" id="UP001312908">
    <property type="component" value="Unassembled WGS sequence"/>
</dbReference>
<evidence type="ECO:0000313" key="4">
    <source>
        <dbReference type="Proteomes" id="UP001312908"/>
    </source>
</evidence>
<feature type="chain" id="PRO_5046434325" evidence="1">
    <location>
        <begin position="24"/>
        <end position="172"/>
    </location>
</feature>
<feature type="domain" description="Thioredoxin" evidence="2">
    <location>
        <begin position="19"/>
        <end position="167"/>
    </location>
</feature>
<keyword evidence="1" id="KW-0732">Signal</keyword>
<dbReference type="SUPFAM" id="SSF52833">
    <property type="entry name" value="Thioredoxin-like"/>
    <property type="match status" value="1"/>
</dbReference>
<comment type="caution">
    <text evidence="3">The sequence shown here is derived from an EMBL/GenBank/DDBJ whole genome shotgun (WGS) entry which is preliminary data.</text>
</comment>
<dbReference type="RefSeq" id="WP_394820151.1">
    <property type="nucleotide sequence ID" value="NZ_JAWJZY010000004.1"/>
</dbReference>
<reference evidence="3 4" key="1">
    <citation type="submission" date="2023-10" db="EMBL/GenBank/DDBJ databases">
        <title>Sorlinia euscelidii gen. nov., sp. nov., an acetic acid bacteria isolated from the gut of Euscelidius variegatus emitter.</title>
        <authorList>
            <person name="Michoud G."/>
            <person name="Marasco R."/>
            <person name="Seferji K."/>
            <person name="Gonella E."/>
            <person name="Garuglieri E."/>
            <person name="Alma A."/>
            <person name="Mapelli F."/>
            <person name="Borin S."/>
            <person name="Daffonchio D."/>
            <person name="Crotti E."/>
        </authorList>
    </citation>
    <scope>NUCLEOTIDE SEQUENCE [LARGE SCALE GENOMIC DNA]</scope>
    <source>
        <strain evidence="3 4">EV16P</strain>
    </source>
</reference>
<accession>A0ABU7U381</accession>
<organism evidence="3 4">
    <name type="scientific">Sorlinia euscelidii</name>
    <dbReference type="NCBI Taxonomy" id="3081148"/>
    <lineage>
        <taxon>Bacteria</taxon>
        <taxon>Pseudomonadati</taxon>
        <taxon>Pseudomonadota</taxon>
        <taxon>Alphaproteobacteria</taxon>
        <taxon>Acetobacterales</taxon>
        <taxon>Acetobacteraceae</taxon>
        <taxon>Sorlinia</taxon>
    </lineage>
</organism>
<gene>
    <name evidence="3" type="ORF">DOFOFD_09865</name>
</gene>
<dbReference type="Pfam" id="PF13899">
    <property type="entry name" value="Thioredoxin_7"/>
    <property type="match status" value="1"/>
</dbReference>
<protein>
    <submittedName>
        <fullName evidence="3">Thioredoxin domain-containing protein</fullName>
    </submittedName>
</protein>
<dbReference type="InterPro" id="IPR036249">
    <property type="entry name" value="Thioredoxin-like_sf"/>
</dbReference>
<evidence type="ECO:0000313" key="3">
    <source>
        <dbReference type="EMBL" id="MEE8659314.1"/>
    </source>
</evidence>
<dbReference type="PROSITE" id="PS51352">
    <property type="entry name" value="THIOREDOXIN_2"/>
    <property type="match status" value="1"/>
</dbReference>
<keyword evidence="4" id="KW-1185">Reference proteome</keyword>
<dbReference type="InterPro" id="IPR013766">
    <property type="entry name" value="Thioredoxin_domain"/>
</dbReference>
<proteinExistence type="predicted"/>
<sequence>MTLRRIALLGTILISLSASPLLADTAEIAPPSFDGSTTIVPDAKPYPDPALAKRQVEEAFATAGKTHRRVLLVFGGNWCPDCRFLAGVFSQPDAATWLDAHFVVVPVNIGRLDKNLEIAAHYGVTVHEVPTILLVTPNGKLLNGDSANVLGDARDLSPQSVIDQIVAWNKRD</sequence>
<feature type="signal peptide" evidence="1">
    <location>
        <begin position="1"/>
        <end position="23"/>
    </location>
</feature>
<name>A0ABU7U381_9PROT</name>
<dbReference type="EMBL" id="JAWJZY010000004">
    <property type="protein sequence ID" value="MEE8659314.1"/>
    <property type="molecule type" value="Genomic_DNA"/>
</dbReference>
<dbReference type="Gene3D" id="3.40.30.10">
    <property type="entry name" value="Glutaredoxin"/>
    <property type="match status" value="1"/>
</dbReference>
<evidence type="ECO:0000256" key="1">
    <source>
        <dbReference type="SAM" id="SignalP"/>
    </source>
</evidence>
<dbReference type="CDD" id="cd02947">
    <property type="entry name" value="TRX_family"/>
    <property type="match status" value="1"/>
</dbReference>
<evidence type="ECO:0000259" key="2">
    <source>
        <dbReference type="PROSITE" id="PS51352"/>
    </source>
</evidence>